<gene>
    <name evidence="3" type="ORF">K491DRAFT_691447</name>
</gene>
<feature type="signal peptide" evidence="2">
    <location>
        <begin position="1"/>
        <end position="15"/>
    </location>
</feature>
<dbReference type="OrthoDB" id="5337308at2759"/>
<feature type="region of interest" description="Disordered" evidence="1">
    <location>
        <begin position="24"/>
        <end position="51"/>
    </location>
</feature>
<name>A0A6A6TCM1_9PLEO</name>
<feature type="region of interest" description="Disordered" evidence="1">
    <location>
        <begin position="85"/>
        <end position="109"/>
    </location>
</feature>
<dbReference type="Proteomes" id="UP000799324">
    <property type="component" value="Unassembled WGS sequence"/>
</dbReference>
<feature type="chain" id="PRO_5025482201" evidence="2">
    <location>
        <begin position="16"/>
        <end position="109"/>
    </location>
</feature>
<dbReference type="EMBL" id="MU004329">
    <property type="protein sequence ID" value="KAF2657077.1"/>
    <property type="molecule type" value="Genomic_DNA"/>
</dbReference>
<keyword evidence="4" id="KW-1185">Reference proteome</keyword>
<evidence type="ECO:0000256" key="2">
    <source>
        <dbReference type="SAM" id="SignalP"/>
    </source>
</evidence>
<dbReference type="AlphaFoldDB" id="A0A6A6TCM1"/>
<evidence type="ECO:0000313" key="3">
    <source>
        <dbReference type="EMBL" id="KAF2657077.1"/>
    </source>
</evidence>
<proteinExistence type="predicted"/>
<reference evidence="3" key="1">
    <citation type="journal article" date="2020" name="Stud. Mycol.">
        <title>101 Dothideomycetes genomes: a test case for predicting lifestyles and emergence of pathogens.</title>
        <authorList>
            <person name="Haridas S."/>
            <person name="Albert R."/>
            <person name="Binder M."/>
            <person name="Bloem J."/>
            <person name="Labutti K."/>
            <person name="Salamov A."/>
            <person name="Andreopoulos B."/>
            <person name="Baker S."/>
            <person name="Barry K."/>
            <person name="Bills G."/>
            <person name="Bluhm B."/>
            <person name="Cannon C."/>
            <person name="Castanera R."/>
            <person name="Culley D."/>
            <person name="Daum C."/>
            <person name="Ezra D."/>
            <person name="Gonzalez J."/>
            <person name="Henrissat B."/>
            <person name="Kuo A."/>
            <person name="Liang C."/>
            <person name="Lipzen A."/>
            <person name="Lutzoni F."/>
            <person name="Magnuson J."/>
            <person name="Mondo S."/>
            <person name="Nolan M."/>
            <person name="Ohm R."/>
            <person name="Pangilinan J."/>
            <person name="Park H.-J."/>
            <person name="Ramirez L."/>
            <person name="Alfaro M."/>
            <person name="Sun H."/>
            <person name="Tritt A."/>
            <person name="Yoshinaga Y."/>
            <person name="Zwiers L.-H."/>
            <person name="Turgeon B."/>
            <person name="Goodwin S."/>
            <person name="Spatafora J."/>
            <person name="Crous P."/>
            <person name="Grigoriev I."/>
        </authorList>
    </citation>
    <scope>NUCLEOTIDE SEQUENCE</scope>
    <source>
        <strain evidence="3">CBS 122681</strain>
    </source>
</reference>
<protein>
    <submittedName>
        <fullName evidence="3">Uncharacterized protein</fullName>
    </submittedName>
</protein>
<evidence type="ECO:0000313" key="4">
    <source>
        <dbReference type="Proteomes" id="UP000799324"/>
    </source>
</evidence>
<organism evidence="3 4">
    <name type="scientific">Lophiostoma macrostomum CBS 122681</name>
    <dbReference type="NCBI Taxonomy" id="1314788"/>
    <lineage>
        <taxon>Eukaryota</taxon>
        <taxon>Fungi</taxon>
        <taxon>Dikarya</taxon>
        <taxon>Ascomycota</taxon>
        <taxon>Pezizomycotina</taxon>
        <taxon>Dothideomycetes</taxon>
        <taxon>Pleosporomycetidae</taxon>
        <taxon>Pleosporales</taxon>
        <taxon>Lophiostomataceae</taxon>
        <taxon>Lophiostoma</taxon>
    </lineage>
</organism>
<accession>A0A6A6TCM1</accession>
<evidence type="ECO:0000256" key="1">
    <source>
        <dbReference type="SAM" id="MobiDB-lite"/>
    </source>
</evidence>
<sequence>MHLLTLPLLLQAALAAPTAPKPWEPSAHLYDVSPPSPPQNTSSEPIIGPRSALWDYPHPASDELWEKAICKGSSLIDAIRKSDQEAASYFQPPPPGMTVQSEFKEFPRT</sequence>
<keyword evidence="2" id="KW-0732">Signal</keyword>